<dbReference type="Proteomes" id="UP001162131">
    <property type="component" value="Unassembled WGS sequence"/>
</dbReference>
<dbReference type="EC" id="4.2.1.96" evidence="3"/>
<reference evidence="5" key="1">
    <citation type="submission" date="2021-09" db="EMBL/GenBank/DDBJ databases">
        <authorList>
            <consortium name="AG Swart"/>
            <person name="Singh M."/>
            <person name="Singh A."/>
            <person name="Seah K."/>
            <person name="Emmerich C."/>
        </authorList>
    </citation>
    <scope>NUCLEOTIDE SEQUENCE</scope>
    <source>
        <strain evidence="5">ATCC30299</strain>
    </source>
</reference>
<evidence type="ECO:0000313" key="5">
    <source>
        <dbReference type="EMBL" id="CAG9317570.1"/>
    </source>
</evidence>
<dbReference type="EMBL" id="CAJZBQ010000018">
    <property type="protein sequence ID" value="CAG9317570.1"/>
    <property type="molecule type" value="Genomic_DNA"/>
</dbReference>
<sequence>MIRKFTSQIKVSSISDIKNTLPSWNIAHDASELSKTYRFQSYTDAWDFFHLVSKVAAQNKCPPSWSFSNLNVNVKFPPEEHQDLTLGQVRLAMFMDKAQEHIQSDRNFN</sequence>
<dbReference type="GO" id="GO:0006729">
    <property type="term" value="P:tetrahydrobiopterin biosynthetic process"/>
    <property type="evidence" value="ECO:0007669"/>
    <property type="project" value="InterPro"/>
</dbReference>
<accession>A0AAU9IU63</accession>
<comment type="caution">
    <text evidence="5">The sequence shown here is derived from an EMBL/GenBank/DDBJ whole genome shotgun (WGS) entry which is preliminary data.</text>
</comment>
<dbReference type="GO" id="GO:0008124">
    <property type="term" value="F:4-alpha-hydroxytetrahydrobiopterin dehydratase activity"/>
    <property type="evidence" value="ECO:0007669"/>
    <property type="project" value="UniProtKB-EC"/>
</dbReference>
<comment type="catalytic activity">
    <reaction evidence="1">
        <text>(4aS,6R)-4a-hydroxy-L-erythro-5,6,7,8-tetrahydrobiopterin = (6R)-L-erythro-6,7-dihydrobiopterin + H2O</text>
        <dbReference type="Rhea" id="RHEA:11920"/>
        <dbReference type="ChEBI" id="CHEBI:15377"/>
        <dbReference type="ChEBI" id="CHEBI:15642"/>
        <dbReference type="ChEBI" id="CHEBI:43120"/>
        <dbReference type="EC" id="4.2.1.96"/>
    </reaction>
</comment>
<evidence type="ECO:0000313" key="6">
    <source>
        <dbReference type="Proteomes" id="UP001162131"/>
    </source>
</evidence>
<dbReference type="InterPro" id="IPR001533">
    <property type="entry name" value="Pterin_deHydtase"/>
</dbReference>
<dbReference type="Gene3D" id="3.30.1360.20">
    <property type="entry name" value="Transcriptional coactivator/pterin dehydratase"/>
    <property type="match status" value="1"/>
</dbReference>
<gene>
    <name evidence="5" type="ORF">BSTOLATCC_MIC18814</name>
</gene>
<keyword evidence="6" id="KW-1185">Reference proteome</keyword>
<comment type="similarity">
    <text evidence="2">Belongs to the pterin-4-alpha-carbinolamine dehydratase family.</text>
</comment>
<dbReference type="Pfam" id="PF01329">
    <property type="entry name" value="Pterin_4a"/>
    <property type="match status" value="1"/>
</dbReference>
<evidence type="ECO:0000256" key="3">
    <source>
        <dbReference type="ARBA" id="ARBA00013252"/>
    </source>
</evidence>
<name>A0AAU9IU63_9CILI</name>
<keyword evidence="4" id="KW-0456">Lyase</keyword>
<organism evidence="5 6">
    <name type="scientific">Blepharisma stoltei</name>
    <dbReference type="NCBI Taxonomy" id="1481888"/>
    <lineage>
        <taxon>Eukaryota</taxon>
        <taxon>Sar</taxon>
        <taxon>Alveolata</taxon>
        <taxon>Ciliophora</taxon>
        <taxon>Postciliodesmatophora</taxon>
        <taxon>Heterotrichea</taxon>
        <taxon>Heterotrichida</taxon>
        <taxon>Blepharismidae</taxon>
        <taxon>Blepharisma</taxon>
    </lineage>
</organism>
<evidence type="ECO:0000256" key="2">
    <source>
        <dbReference type="ARBA" id="ARBA00006472"/>
    </source>
</evidence>
<dbReference type="SUPFAM" id="SSF55248">
    <property type="entry name" value="PCD-like"/>
    <property type="match status" value="1"/>
</dbReference>
<proteinExistence type="inferred from homology"/>
<evidence type="ECO:0000256" key="4">
    <source>
        <dbReference type="ARBA" id="ARBA00023239"/>
    </source>
</evidence>
<dbReference type="InterPro" id="IPR036428">
    <property type="entry name" value="PCD_sf"/>
</dbReference>
<protein>
    <recommendedName>
        <fullName evidence="3">4a-hydroxytetrahydrobiopterin dehydratase</fullName>
        <ecNumber evidence="3">4.2.1.96</ecNumber>
    </recommendedName>
</protein>
<dbReference type="AlphaFoldDB" id="A0AAU9IU63"/>
<evidence type="ECO:0000256" key="1">
    <source>
        <dbReference type="ARBA" id="ARBA00001554"/>
    </source>
</evidence>